<evidence type="ECO:0000256" key="3">
    <source>
        <dbReference type="ARBA" id="ARBA00018123"/>
    </source>
</evidence>
<evidence type="ECO:0000256" key="5">
    <source>
        <dbReference type="ARBA" id="ARBA00022723"/>
    </source>
</evidence>
<dbReference type="GO" id="GO:0005737">
    <property type="term" value="C:cytoplasm"/>
    <property type="evidence" value="ECO:0007669"/>
    <property type="project" value="TreeGrafter"/>
</dbReference>
<comment type="similarity">
    <text evidence="11 12">Belongs to the arginase family.</text>
</comment>
<name>A0A1S8LDB3_9CLOT</name>
<dbReference type="GO" id="GO:0030145">
    <property type="term" value="F:manganese ion binding"/>
    <property type="evidence" value="ECO:0007669"/>
    <property type="project" value="TreeGrafter"/>
</dbReference>
<dbReference type="InterPro" id="IPR014033">
    <property type="entry name" value="Arginase"/>
</dbReference>
<dbReference type="Gene3D" id="3.40.800.10">
    <property type="entry name" value="Ureohydrolase domain"/>
    <property type="match status" value="1"/>
</dbReference>
<feature type="binding site" evidence="10">
    <location>
        <position position="229"/>
    </location>
    <ligand>
        <name>Mn(2+)</name>
        <dbReference type="ChEBI" id="CHEBI:29035"/>
        <label>1</label>
    </ligand>
</feature>
<accession>A0A1S8LDB3</accession>
<gene>
    <name evidence="13" type="primary">rocF</name>
    <name evidence="13" type="ORF">CROST_016170</name>
</gene>
<evidence type="ECO:0000256" key="4">
    <source>
        <dbReference type="ARBA" id="ARBA00022503"/>
    </source>
</evidence>
<dbReference type="EC" id="3.5.3.1" evidence="2 9"/>
<dbReference type="AlphaFoldDB" id="A0A1S8LDB3"/>
<keyword evidence="5 10" id="KW-0479">Metal-binding</keyword>
<dbReference type="PIRSF" id="PIRSF036979">
    <property type="entry name" value="Arginase"/>
    <property type="match status" value="1"/>
</dbReference>
<keyword evidence="6 12" id="KW-0378">Hydrolase</keyword>
<feature type="binding site" evidence="10">
    <location>
        <position position="122"/>
    </location>
    <ligand>
        <name>Mn(2+)</name>
        <dbReference type="ChEBI" id="CHEBI:29035"/>
        <label>1</label>
    </ligand>
</feature>
<dbReference type="CDD" id="cd09989">
    <property type="entry name" value="Arginase"/>
    <property type="match status" value="1"/>
</dbReference>
<evidence type="ECO:0000256" key="9">
    <source>
        <dbReference type="NCBIfam" id="TIGR01229"/>
    </source>
</evidence>
<evidence type="ECO:0000256" key="7">
    <source>
        <dbReference type="ARBA" id="ARBA00023211"/>
    </source>
</evidence>
<dbReference type="InterPro" id="IPR023696">
    <property type="entry name" value="Ureohydrolase_dom_sf"/>
</dbReference>
<evidence type="ECO:0000256" key="11">
    <source>
        <dbReference type="PROSITE-ProRule" id="PRU00742"/>
    </source>
</evidence>
<evidence type="ECO:0000256" key="12">
    <source>
        <dbReference type="RuleBase" id="RU361159"/>
    </source>
</evidence>
<dbReference type="PANTHER" id="PTHR43782:SF3">
    <property type="entry name" value="ARGINASE"/>
    <property type="match status" value="1"/>
</dbReference>
<comment type="catalytic activity">
    <reaction evidence="8 12">
        <text>L-arginine + H2O = urea + L-ornithine</text>
        <dbReference type="Rhea" id="RHEA:20569"/>
        <dbReference type="ChEBI" id="CHEBI:15377"/>
        <dbReference type="ChEBI" id="CHEBI:16199"/>
        <dbReference type="ChEBI" id="CHEBI:32682"/>
        <dbReference type="ChEBI" id="CHEBI:46911"/>
        <dbReference type="EC" id="3.5.3.1"/>
    </reaction>
</comment>
<dbReference type="PROSITE" id="PS51409">
    <property type="entry name" value="ARGINASE_2"/>
    <property type="match status" value="1"/>
</dbReference>
<comment type="pathway">
    <text evidence="1">Nitrogen metabolism; urea cycle; L-ornithine and urea from L-arginine: step 1/1.</text>
</comment>
<dbReference type="KEGG" id="crw:CROST_016170"/>
<evidence type="ECO:0000313" key="13">
    <source>
        <dbReference type="EMBL" id="URZ10902.1"/>
    </source>
</evidence>
<comment type="cofactor">
    <cofactor evidence="10 12">
        <name>Mn(2+)</name>
        <dbReference type="ChEBI" id="CHEBI:29035"/>
    </cofactor>
    <text evidence="10 12">Binds 2 manganese ions per subunit.</text>
</comment>
<feature type="binding site" evidence="10">
    <location>
        <position position="126"/>
    </location>
    <ligand>
        <name>Mn(2+)</name>
        <dbReference type="ChEBI" id="CHEBI:29035"/>
        <label>2</label>
    </ligand>
</feature>
<dbReference type="EMBL" id="CP096983">
    <property type="protein sequence ID" value="URZ10902.1"/>
    <property type="molecule type" value="Genomic_DNA"/>
</dbReference>
<feature type="binding site" evidence="10">
    <location>
        <position position="124"/>
    </location>
    <ligand>
        <name>Mn(2+)</name>
        <dbReference type="ChEBI" id="CHEBI:29035"/>
        <label>2</label>
    </ligand>
</feature>
<dbReference type="Pfam" id="PF00491">
    <property type="entry name" value="Arginase"/>
    <property type="match status" value="1"/>
</dbReference>
<reference evidence="13 14" key="1">
    <citation type="submission" date="2022-04" db="EMBL/GenBank/DDBJ databases">
        <title>Genome sequence of C. roseum typestrain.</title>
        <authorList>
            <person name="Poehlein A."/>
            <person name="Schoch T."/>
            <person name="Duerre P."/>
            <person name="Daniel R."/>
        </authorList>
    </citation>
    <scope>NUCLEOTIDE SEQUENCE [LARGE SCALE GENOMIC DNA]</scope>
    <source>
        <strain evidence="13 14">DSM 7320</strain>
    </source>
</reference>
<evidence type="ECO:0000256" key="1">
    <source>
        <dbReference type="ARBA" id="ARBA00005098"/>
    </source>
</evidence>
<dbReference type="Proteomes" id="UP000190951">
    <property type="component" value="Chromosome"/>
</dbReference>
<dbReference type="STRING" id="84029.CROST_10850"/>
<feature type="binding site" evidence="10">
    <location>
        <position position="99"/>
    </location>
    <ligand>
        <name>Mn(2+)</name>
        <dbReference type="ChEBI" id="CHEBI:29035"/>
        <label>1</label>
    </ligand>
</feature>
<keyword evidence="4 12" id="KW-0056">Arginine metabolism</keyword>
<evidence type="ECO:0000256" key="2">
    <source>
        <dbReference type="ARBA" id="ARBA00012168"/>
    </source>
</evidence>
<dbReference type="NCBIfam" id="TIGR01229">
    <property type="entry name" value="rocF_arginase"/>
    <property type="match status" value="1"/>
</dbReference>
<dbReference type="PANTHER" id="PTHR43782">
    <property type="entry name" value="ARGINASE"/>
    <property type="match status" value="1"/>
</dbReference>
<organism evidence="13 14">
    <name type="scientific">Clostridium felsineum</name>
    <dbReference type="NCBI Taxonomy" id="36839"/>
    <lineage>
        <taxon>Bacteria</taxon>
        <taxon>Bacillati</taxon>
        <taxon>Bacillota</taxon>
        <taxon>Clostridia</taxon>
        <taxon>Eubacteriales</taxon>
        <taxon>Clostridiaceae</taxon>
        <taxon>Clostridium</taxon>
    </lineage>
</organism>
<dbReference type="FunFam" id="3.40.800.10:FF:000012">
    <property type="entry name" value="Arginase"/>
    <property type="match status" value="1"/>
</dbReference>
<dbReference type="SUPFAM" id="SSF52768">
    <property type="entry name" value="Arginase/deacetylase"/>
    <property type="match status" value="1"/>
</dbReference>
<evidence type="ECO:0000256" key="10">
    <source>
        <dbReference type="PIRSR" id="PIRSR036979-1"/>
    </source>
</evidence>
<protein>
    <recommendedName>
        <fullName evidence="3 9">Arginase</fullName>
        <ecNumber evidence="2 9">3.5.3.1</ecNumber>
    </recommendedName>
</protein>
<evidence type="ECO:0000256" key="6">
    <source>
        <dbReference type="ARBA" id="ARBA00022801"/>
    </source>
</evidence>
<dbReference type="PRINTS" id="PR00116">
    <property type="entry name" value="ARGINASE"/>
</dbReference>
<keyword evidence="14" id="KW-1185">Reference proteome</keyword>
<evidence type="ECO:0000256" key="8">
    <source>
        <dbReference type="ARBA" id="ARBA00047391"/>
    </source>
</evidence>
<proteinExistence type="inferred from homology"/>
<dbReference type="GO" id="GO:0006525">
    <property type="term" value="P:arginine metabolic process"/>
    <property type="evidence" value="ECO:0007669"/>
    <property type="project" value="UniProtKB-KW"/>
</dbReference>
<dbReference type="RefSeq" id="WP_077835403.1">
    <property type="nucleotide sequence ID" value="NZ_CP096983.1"/>
</dbReference>
<feature type="binding site" evidence="10">
    <location>
        <position position="227"/>
    </location>
    <ligand>
        <name>Mn(2+)</name>
        <dbReference type="ChEBI" id="CHEBI:29035"/>
        <label>1</label>
    </ligand>
</feature>
<keyword evidence="7 10" id="KW-0464">Manganese</keyword>
<dbReference type="InterPro" id="IPR006035">
    <property type="entry name" value="Ureohydrolase"/>
</dbReference>
<evidence type="ECO:0000313" key="14">
    <source>
        <dbReference type="Proteomes" id="UP000190951"/>
    </source>
</evidence>
<sequence>MNIDILGVPIYYGSDRKGVDLGPDKLREKNFKTLITKYNHKVRDMGDIKVPFIPEKDKFKFSPKMKFLKPIVETDTELANKVYESLSLGNFPFIIGGDHSLGLGSIVGASKADENLAVIWIDAHTDINTDKTTESGNVHGMPLAAAMGIGASELTDICHKGHKLKPENVFIIGARSIDKGELQLINEKNLTFYSTETVKKIGTKTIINEIFEKLAKNNINSVHLSFDIDCLDKSIVPGTGTPVSDGLNIDDTKLLIGAILKSGLVKSMDLVEFNPLLDRNNKTENLVIDFIDYIFKNLK</sequence>
<dbReference type="GO" id="GO:0004053">
    <property type="term" value="F:arginase activity"/>
    <property type="evidence" value="ECO:0007669"/>
    <property type="project" value="UniProtKB-UniRule"/>
</dbReference>